<evidence type="ECO:0000313" key="3">
    <source>
        <dbReference type="Proteomes" id="UP001501747"/>
    </source>
</evidence>
<organism evidence="2 3">
    <name type="scientific">Allokutzneria multivorans</name>
    <dbReference type="NCBI Taxonomy" id="1142134"/>
    <lineage>
        <taxon>Bacteria</taxon>
        <taxon>Bacillati</taxon>
        <taxon>Actinomycetota</taxon>
        <taxon>Actinomycetes</taxon>
        <taxon>Pseudonocardiales</taxon>
        <taxon>Pseudonocardiaceae</taxon>
        <taxon>Allokutzneria</taxon>
    </lineage>
</organism>
<dbReference type="InterPro" id="IPR000182">
    <property type="entry name" value="GNAT_dom"/>
</dbReference>
<dbReference type="EMBL" id="BAABAL010000018">
    <property type="protein sequence ID" value="GAA4023617.1"/>
    <property type="molecule type" value="Genomic_DNA"/>
</dbReference>
<keyword evidence="3" id="KW-1185">Reference proteome</keyword>
<dbReference type="Proteomes" id="UP001501747">
    <property type="component" value="Unassembled WGS sequence"/>
</dbReference>
<dbReference type="Pfam" id="PF00583">
    <property type="entry name" value="Acetyltransf_1"/>
    <property type="match status" value="1"/>
</dbReference>
<feature type="domain" description="N-acetyltransferase" evidence="1">
    <location>
        <begin position="55"/>
        <end position="195"/>
    </location>
</feature>
<evidence type="ECO:0000259" key="1">
    <source>
        <dbReference type="PROSITE" id="PS51186"/>
    </source>
</evidence>
<gene>
    <name evidence="2" type="ORF">GCM10022247_55010</name>
</gene>
<accession>A0ABP7TB02</accession>
<dbReference type="InterPro" id="IPR016181">
    <property type="entry name" value="Acyl_CoA_acyltransferase"/>
</dbReference>
<dbReference type="Gene3D" id="3.40.630.30">
    <property type="match status" value="1"/>
</dbReference>
<name>A0ABP7TB02_9PSEU</name>
<dbReference type="SUPFAM" id="SSF55729">
    <property type="entry name" value="Acyl-CoA N-acyltransferases (Nat)"/>
    <property type="match status" value="1"/>
</dbReference>
<comment type="caution">
    <text evidence="2">The sequence shown here is derived from an EMBL/GenBank/DDBJ whole genome shotgun (WGS) entry which is preliminary data.</text>
</comment>
<dbReference type="CDD" id="cd04301">
    <property type="entry name" value="NAT_SF"/>
    <property type="match status" value="1"/>
</dbReference>
<proteinExistence type="predicted"/>
<sequence>MITVTRADTLGEGARRRVTEVFASGFAEDFSFFSKDVGALTDAFAHMLVLDRFHVARVDGEPAAVATLTSGAEQCLAPKWAPLRRHLGLLRGTICYFVVRKHFMAVSTTVPEGAAEIGFVATAPEHQRRGAATALLRQLIATPGFRTFVLEQIKDTNEGALSLYRKLGFSEYRRVPQKHTARAGFTAYVSMRLDL</sequence>
<reference evidence="3" key="1">
    <citation type="journal article" date="2019" name="Int. J. Syst. Evol. Microbiol.">
        <title>The Global Catalogue of Microorganisms (GCM) 10K type strain sequencing project: providing services to taxonomists for standard genome sequencing and annotation.</title>
        <authorList>
            <consortium name="The Broad Institute Genomics Platform"/>
            <consortium name="The Broad Institute Genome Sequencing Center for Infectious Disease"/>
            <person name="Wu L."/>
            <person name="Ma J."/>
        </authorList>
    </citation>
    <scope>NUCLEOTIDE SEQUENCE [LARGE SCALE GENOMIC DNA]</scope>
    <source>
        <strain evidence="3">JCM 17342</strain>
    </source>
</reference>
<protein>
    <recommendedName>
        <fullName evidence="1">N-acetyltransferase domain-containing protein</fullName>
    </recommendedName>
</protein>
<dbReference type="RefSeq" id="WP_344880645.1">
    <property type="nucleotide sequence ID" value="NZ_BAABAL010000018.1"/>
</dbReference>
<evidence type="ECO:0000313" key="2">
    <source>
        <dbReference type="EMBL" id="GAA4023617.1"/>
    </source>
</evidence>
<dbReference type="PROSITE" id="PS51186">
    <property type="entry name" value="GNAT"/>
    <property type="match status" value="1"/>
</dbReference>